<feature type="chain" id="PRO_5040816042" description="DUF4367 domain-containing protein" evidence="1">
    <location>
        <begin position="26"/>
        <end position="159"/>
    </location>
</feature>
<sequence length="159" mass="18054">MKFIRTFMLLGALLSLILYTSPSFARTESNKGILLSEVKKKAEFKVLTPQEFLGNWSLVIKPYPSERSSKIDKIRLTYVDKSLKDYMMLGIEQRKADTSLLENRGEVVKIKNSKGLFEAWEGGSPKGGILRWVQSGTYIEMHSSKLTKKEMLGLAQSMQ</sequence>
<comment type="caution">
    <text evidence="2">The sequence shown here is derived from an EMBL/GenBank/DDBJ whole genome shotgun (WGS) entry which is preliminary data.</text>
</comment>
<dbReference type="AlphaFoldDB" id="A0A9W5NZC1"/>
<evidence type="ECO:0008006" key="4">
    <source>
        <dbReference type="Google" id="ProtNLM"/>
    </source>
</evidence>
<dbReference type="RefSeq" id="WP_000668798.1">
    <property type="nucleotide sequence ID" value="NZ_JH791887.1"/>
</dbReference>
<organism evidence="2 3">
    <name type="scientific">Bacillus cereus VD154</name>
    <dbReference type="NCBI Taxonomy" id="1053238"/>
    <lineage>
        <taxon>Bacteria</taxon>
        <taxon>Bacillati</taxon>
        <taxon>Bacillota</taxon>
        <taxon>Bacilli</taxon>
        <taxon>Bacillales</taxon>
        <taxon>Bacillaceae</taxon>
        <taxon>Bacillus</taxon>
        <taxon>Bacillus cereus group</taxon>
    </lineage>
</organism>
<keyword evidence="1" id="KW-0732">Signal</keyword>
<evidence type="ECO:0000313" key="2">
    <source>
        <dbReference type="EMBL" id="EJR60921.1"/>
    </source>
</evidence>
<dbReference type="EMBL" id="AHFG01000101">
    <property type="protein sequence ID" value="EJR60921.1"/>
    <property type="molecule type" value="Genomic_DNA"/>
</dbReference>
<dbReference type="Proteomes" id="UP000006967">
    <property type="component" value="Unassembled WGS sequence"/>
</dbReference>
<name>A0A9W5NZC1_BACCE</name>
<evidence type="ECO:0000256" key="1">
    <source>
        <dbReference type="SAM" id="SignalP"/>
    </source>
</evidence>
<accession>A0A9W5NZC1</accession>
<proteinExistence type="predicted"/>
<reference evidence="2 3" key="1">
    <citation type="submission" date="2012-04" db="EMBL/GenBank/DDBJ databases">
        <title>The Genome Sequence of Bacillus cereus VD154.</title>
        <authorList>
            <consortium name="The Broad Institute Genome Sequencing Platform"/>
            <consortium name="The Broad Institute Genome Sequencing Center for Infectious Disease"/>
            <person name="Feldgarden M."/>
            <person name="Van der Auwera G.A."/>
            <person name="Mahillon J."/>
            <person name="Duprez V."/>
            <person name="Timmery S."/>
            <person name="Mattelet C."/>
            <person name="Dierick K."/>
            <person name="Sun M."/>
            <person name="Yu Z."/>
            <person name="Zhu L."/>
            <person name="Hu X."/>
            <person name="Shank E.B."/>
            <person name="Swiecicka I."/>
            <person name="Hansen B.M."/>
            <person name="Andrup L."/>
            <person name="Young S.K."/>
            <person name="Zeng Q."/>
            <person name="Gargeya S."/>
            <person name="Fitzgerald M."/>
            <person name="Haas B."/>
            <person name="Abouelleil A."/>
            <person name="Alvarado L."/>
            <person name="Arachchi H.M."/>
            <person name="Berlin A."/>
            <person name="Chapman S.B."/>
            <person name="Goldberg J."/>
            <person name="Griggs A."/>
            <person name="Gujja S."/>
            <person name="Hansen M."/>
            <person name="Howarth C."/>
            <person name="Imamovic A."/>
            <person name="Larimer J."/>
            <person name="McCowen C."/>
            <person name="Montmayeur A."/>
            <person name="Murphy C."/>
            <person name="Neiman D."/>
            <person name="Pearson M."/>
            <person name="Priest M."/>
            <person name="Roberts A."/>
            <person name="Saif S."/>
            <person name="Shea T."/>
            <person name="Sisk P."/>
            <person name="Sykes S."/>
            <person name="Wortman J."/>
            <person name="Nusbaum C."/>
            <person name="Birren B."/>
        </authorList>
    </citation>
    <scope>NUCLEOTIDE SEQUENCE [LARGE SCALE GENOMIC DNA]</scope>
    <source>
        <strain evidence="2 3">VD154</strain>
    </source>
</reference>
<feature type="signal peptide" evidence="1">
    <location>
        <begin position="1"/>
        <end position="25"/>
    </location>
</feature>
<gene>
    <name evidence="2" type="ORF">IK5_06069</name>
</gene>
<evidence type="ECO:0000313" key="3">
    <source>
        <dbReference type="Proteomes" id="UP000006967"/>
    </source>
</evidence>
<protein>
    <recommendedName>
        <fullName evidence="4">DUF4367 domain-containing protein</fullName>
    </recommendedName>
</protein>